<dbReference type="KEGG" id="qsa:O6P43_015096"/>
<dbReference type="InterPro" id="IPR046960">
    <property type="entry name" value="PPR_At4g14850-like_plant"/>
</dbReference>
<evidence type="ECO:0000256" key="1">
    <source>
        <dbReference type="ARBA" id="ARBA00022737"/>
    </source>
</evidence>
<organism evidence="4 5">
    <name type="scientific">Quillaja saponaria</name>
    <name type="common">Soap bark tree</name>
    <dbReference type="NCBI Taxonomy" id="32244"/>
    <lineage>
        <taxon>Eukaryota</taxon>
        <taxon>Viridiplantae</taxon>
        <taxon>Streptophyta</taxon>
        <taxon>Embryophyta</taxon>
        <taxon>Tracheophyta</taxon>
        <taxon>Spermatophyta</taxon>
        <taxon>Magnoliopsida</taxon>
        <taxon>eudicotyledons</taxon>
        <taxon>Gunneridae</taxon>
        <taxon>Pentapetalae</taxon>
        <taxon>rosids</taxon>
        <taxon>fabids</taxon>
        <taxon>Fabales</taxon>
        <taxon>Quillajaceae</taxon>
        <taxon>Quillaja</taxon>
    </lineage>
</organism>
<dbReference type="Pfam" id="PF01535">
    <property type="entry name" value="PPR"/>
    <property type="match status" value="12"/>
</dbReference>
<feature type="repeat" description="PPR" evidence="3">
    <location>
        <begin position="338"/>
        <end position="372"/>
    </location>
</feature>
<keyword evidence="5" id="KW-1185">Reference proteome</keyword>
<dbReference type="InterPro" id="IPR046848">
    <property type="entry name" value="E_motif"/>
</dbReference>
<comment type="similarity">
    <text evidence="2">Belongs to the PPR family. PCMP-E subfamily.</text>
</comment>
<feature type="repeat" description="PPR" evidence="3">
    <location>
        <begin position="133"/>
        <end position="167"/>
    </location>
</feature>
<accession>A0AAD7LY17</accession>
<dbReference type="GO" id="GO:0003723">
    <property type="term" value="F:RNA binding"/>
    <property type="evidence" value="ECO:0007669"/>
    <property type="project" value="InterPro"/>
</dbReference>
<dbReference type="AlphaFoldDB" id="A0AAD7LY17"/>
<dbReference type="SUPFAM" id="SSF48452">
    <property type="entry name" value="TPR-like"/>
    <property type="match status" value="1"/>
</dbReference>
<dbReference type="InterPro" id="IPR002885">
    <property type="entry name" value="PPR_rpt"/>
</dbReference>
<gene>
    <name evidence="4" type="ORF">O6P43_015096</name>
</gene>
<dbReference type="PANTHER" id="PTHR47926:SF392">
    <property type="entry name" value="PENTATRICOPEPTIDE REPEAT-CONTAINING PROTEIN"/>
    <property type="match status" value="1"/>
</dbReference>
<dbReference type="GO" id="GO:0009451">
    <property type="term" value="P:RNA modification"/>
    <property type="evidence" value="ECO:0007669"/>
    <property type="project" value="InterPro"/>
</dbReference>
<dbReference type="GO" id="GO:0005739">
    <property type="term" value="C:mitochondrion"/>
    <property type="evidence" value="ECO:0007669"/>
    <property type="project" value="UniProtKB-ARBA"/>
</dbReference>
<evidence type="ECO:0000256" key="3">
    <source>
        <dbReference type="PROSITE-ProRule" id="PRU00708"/>
    </source>
</evidence>
<dbReference type="Pfam" id="PF13041">
    <property type="entry name" value="PPR_2"/>
    <property type="match status" value="1"/>
</dbReference>
<dbReference type="FunFam" id="1.25.40.10:FF:000797">
    <property type="entry name" value="Pentatricopeptide repeat-containing protein chloroplastic"/>
    <property type="match status" value="1"/>
</dbReference>
<dbReference type="InterPro" id="IPR011990">
    <property type="entry name" value="TPR-like_helical_dom_sf"/>
</dbReference>
<dbReference type="PROSITE" id="PS51375">
    <property type="entry name" value="PPR"/>
    <property type="match status" value="8"/>
</dbReference>
<dbReference type="EMBL" id="JARAOO010000006">
    <property type="protein sequence ID" value="KAJ7965461.1"/>
    <property type="molecule type" value="Genomic_DNA"/>
</dbReference>
<reference evidence="4" key="1">
    <citation type="journal article" date="2023" name="Science">
        <title>Elucidation of the pathway for biosynthesis of saponin adjuvants from the soapbark tree.</title>
        <authorList>
            <person name="Reed J."/>
            <person name="Orme A."/>
            <person name="El-Demerdash A."/>
            <person name="Owen C."/>
            <person name="Martin L.B.B."/>
            <person name="Misra R.C."/>
            <person name="Kikuchi S."/>
            <person name="Rejzek M."/>
            <person name="Martin A.C."/>
            <person name="Harkess A."/>
            <person name="Leebens-Mack J."/>
            <person name="Louveau T."/>
            <person name="Stephenson M.J."/>
            <person name="Osbourn A."/>
        </authorList>
    </citation>
    <scope>NUCLEOTIDE SEQUENCE</scope>
    <source>
        <strain evidence="4">S10</strain>
    </source>
</reference>
<comment type="caution">
    <text evidence="4">The sequence shown here is derived from an EMBL/GenBank/DDBJ whole genome shotgun (WGS) entry which is preliminary data.</text>
</comment>
<dbReference type="Gene3D" id="1.25.40.10">
    <property type="entry name" value="Tetratricopeptide repeat domain"/>
    <property type="match status" value="6"/>
</dbReference>
<dbReference type="Pfam" id="PF20431">
    <property type="entry name" value="E_motif"/>
    <property type="match status" value="1"/>
</dbReference>
<feature type="repeat" description="PPR" evidence="3">
    <location>
        <begin position="501"/>
        <end position="535"/>
    </location>
</feature>
<feature type="repeat" description="PPR" evidence="3">
    <location>
        <begin position="400"/>
        <end position="434"/>
    </location>
</feature>
<feature type="repeat" description="PPR" evidence="3">
    <location>
        <begin position="268"/>
        <end position="302"/>
    </location>
</feature>
<feature type="repeat" description="PPR" evidence="3">
    <location>
        <begin position="206"/>
        <end position="236"/>
    </location>
</feature>
<dbReference type="PANTHER" id="PTHR47926">
    <property type="entry name" value="PENTATRICOPEPTIDE REPEAT-CONTAINING PROTEIN"/>
    <property type="match status" value="1"/>
</dbReference>
<dbReference type="Proteomes" id="UP001163823">
    <property type="component" value="Chromosome 6"/>
</dbReference>
<evidence type="ECO:0000313" key="4">
    <source>
        <dbReference type="EMBL" id="KAJ7965461.1"/>
    </source>
</evidence>
<sequence>MALDLYALARSLSFCSTHQLIHQGRQLHLLFLKTGILNSTLTIGNRLLQMYSRCGSISDACQLFEEMSQRNSFSWSTLIEGYMKLGNKEKSLELFNSMPQKNDYSWTVIISGFTKAGEIEVAQNLFNGMLRKNEVVWNSMIHAYARNGQPKKAVKLFKDLNSDPLEIMHRDTFILATVLGACTDLVAIDCGKQIHARILIDEVEIDSVLCSALINLYGKCGDLDSAVHLIDIMKEPDDFSISALISGFVNCGRMHDARKIFDSQRNPCSVIWNSIISGYISNSEELEAITLFNKMRRIGVQVAISNIASILSAGSSLGILEYVEQIHVHASKIGVTDDIIVASSLVDAYAKSGSHEDACKLFSELKDYDTILLNTMINVYSNCGRVDDAKRIFKIIPSKTLISWNSMLVSYSQNGYPVEAIDLFCQMNNLDLRTDKFSLASVISACASLSSLELGEQLFGRATIVGLESDPIIATSLVDLYCKCGFVDKGHKIFDRMMKFDEVSWNTMLIGYATNGYGTEALSLFDEMRHAGVRPSNISFTGILSACNHCGLVEEGQKWFHTMKSDYHIDPGIEHFSCMVDLFARAGCLEEAINLIQEMPFEADASMWSSVLRGCISHGNKILGEKAAKRIMVLEPGNPGAFVQLSNIFATSSDWQGSEQVRKLMRDKQVQKNPGWSWADC</sequence>
<protein>
    <submittedName>
        <fullName evidence="4">Pentatricopeptide repeat-containing protein</fullName>
    </submittedName>
</protein>
<evidence type="ECO:0000313" key="5">
    <source>
        <dbReference type="Proteomes" id="UP001163823"/>
    </source>
</evidence>
<evidence type="ECO:0000256" key="2">
    <source>
        <dbReference type="ARBA" id="ARBA00061659"/>
    </source>
</evidence>
<feature type="repeat" description="PPR" evidence="3">
    <location>
        <begin position="470"/>
        <end position="500"/>
    </location>
</feature>
<dbReference type="FunFam" id="1.25.40.10:FF:000205">
    <property type="entry name" value="Pentatricopeptide repeat-containing protein, mitochondrial"/>
    <property type="match status" value="1"/>
</dbReference>
<feature type="repeat" description="PPR" evidence="3">
    <location>
        <begin position="71"/>
        <end position="105"/>
    </location>
</feature>
<keyword evidence="1" id="KW-0677">Repeat</keyword>
<name>A0AAD7LY17_QUISA</name>
<proteinExistence type="inferred from homology"/>
<dbReference type="NCBIfam" id="TIGR00756">
    <property type="entry name" value="PPR"/>
    <property type="match status" value="8"/>
</dbReference>